<dbReference type="PANTHER" id="PTHR30349">
    <property type="entry name" value="PHAGE INTEGRASE-RELATED"/>
    <property type="match status" value="1"/>
</dbReference>
<keyword evidence="6 9" id="KW-0238">DNA-binding</keyword>
<dbReference type="HAMAP" id="MF_01808">
    <property type="entry name" value="Recomb_XerC_XerD"/>
    <property type="match status" value="1"/>
</dbReference>
<comment type="function">
    <text evidence="9">Site-specific tyrosine recombinase, which acts by catalyzing the cutting and rejoining of the recombining DNA molecules. The XerC-XerD complex is essential to convert dimers of the bacterial chromosome into monomers to permit their segregation at cell division. It also contributes to the segregational stability of plasmids.</text>
</comment>
<dbReference type="PROSITE" id="PS51898">
    <property type="entry name" value="TYR_RECOMBINASE"/>
    <property type="match status" value="1"/>
</dbReference>
<dbReference type="AlphaFoldDB" id="A0A8J3GCJ6"/>
<accession>A0A8J3GCJ6</accession>
<dbReference type="InterPro" id="IPR013762">
    <property type="entry name" value="Integrase-like_cat_sf"/>
</dbReference>
<evidence type="ECO:0000259" key="11">
    <source>
        <dbReference type="PROSITE" id="PS51900"/>
    </source>
</evidence>
<evidence type="ECO:0000256" key="7">
    <source>
        <dbReference type="ARBA" id="ARBA00023172"/>
    </source>
</evidence>
<dbReference type="Gene3D" id="1.10.443.10">
    <property type="entry name" value="Intergrase catalytic core"/>
    <property type="match status" value="1"/>
</dbReference>
<dbReference type="Proteomes" id="UP000598271">
    <property type="component" value="Unassembled WGS sequence"/>
</dbReference>
<reference evidence="12 13" key="1">
    <citation type="journal article" date="2014" name="Int. J. Syst. Evol. Microbiol.">
        <title>Complete genome sequence of Corynebacterium casei LMG S-19264T (=DSM 44701T), isolated from a smear-ripened cheese.</title>
        <authorList>
            <consortium name="US DOE Joint Genome Institute (JGI-PGF)"/>
            <person name="Walter F."/>
            <person name="Albersmeier A."/>
            <person name="Kalinowski J."/>
            <person name="Ruckert C."/>
        </authorList>
    </citation>
    <scope>NUCLEOTIDE SEQUENCE [LARGE SCALE GENOMIC DNA]</scope>
    <source>
        <strain evidence="12 13">KCTC 12866</strain>
    </source>
</reference>
<gene>
    <name evidence="9 12" type="primary">xerC</name>
    <name evidence="12" type="ORF">GCM10007390_51020</name>
</gene>
<feature type="active site" evidence="9">
    <location>
        <position position="244"/>
    </location>
</feature>
<dbReference type="InterPro" id="IPR050090">
    <property type="entry name" value="Tyrosine_recombinase_XerCD"/>
</dbReference>
<feature type="active site" evidence="9">
    <location>
        <position position="241"/>
    </location>
</feature>
<evidence type="ECO:0000256" key="2">
    <source>
        <dbReference type="ARBA" id="ARBA00022490"/>
    </source>
</evidence>
<dbReference type="InterPro" id="IPR023009">
    <property type="entry name" value="Tyrosine_recombinase_XerC/XerD"/>
</dbReference>
<organism evidence="12 13">
    <name type="scientific">Persicitalea jodogahamensis</name>
    <dbReference type="NCBI Taxonomy" id="402147"/>
    <lineage>
        <taxon>Bacteria</taxon>
        <taxon>Pseudomonadati</taxon>
        <taxon>Bacteroidota</taxon>
        <taxon>Cytophagia</taxon>
        <taxon>Cytophagales</taxon>
        <taxon>Spirosomataceae</taxon>
        <taxon>Persicitalea</taxon>
    </lineage>
</organism>
<dbReference type="GO" id="GO:0003677">
    <property type="term" value="F:DNA binding"/>
    <property type="evidence" value="ECO:0007669"/>
    <property type="project" value="UniProtKB-UniRule"/>
</dbReference>
<keyword evidence="8 9" id="KW-0131">Cell cycle</keyword>
<evidence type="ECO:0000256" key="5">
    <source>
        <dbReference type="ARBA" id="ARBA00022908"/>
    </source>
</evidence>
<dbReference type="Pfam" id="PF02899">
    <property type="entry name" value="Phage_int_SAM_1"/>
    <property type="match status" value="1"/>
</dbReference>
<evidence type="ECO:0000256" key="1">
    <source>
        <dbReference type="ARBA" id="ARBA00004496"/>
    </source>
</evidence>
<dbReference type="GO" id="GO:0051301">
    <property type="term" value="P:cell division"/>
    <property type="evidence" value="ECO:0007669"/>
    <property type="project" value="UniProtKB-KW"/>
</dbReference>
<comment type="subunit">
    <text evidence="9">Forms a cyclic heterotetrameric complex composed of two molecules of XerC and two molecules of XerD.</text>
</comment>
<dbReference type="RefSeq" id="WP_189569164.1">
    <property type="nucleotide sequence ID" value="NZ_BMXF01000009.1"/>
</dbReference>
<evidence type="ECO:0000313" key="13">
    <source>
        <dbReference type="Proteomes" id="UP000598271"/>
    </source>
</evidence>
<keyword evidence="3 9" id="KW-0132">Cell division</keyword>
<dbReference type="Gene3D" id="1.10.150.130">
    <property type="match status" value="1"/>
</dbReference>
<evidence type="ECO:0000256" key="9">
    <source>
        <dbReference type="HAMAP-Rule" id="MF_01808"/>
    </source>
</evidence>
<name>A0A8J3GCJ6_9BACT</name>
<evidence type="ECO:0000256" key="8">
    <source>
        <dbReference type="ARBA" id="ARBA00023306"/>
    </source>
</evidence>
<dbReference type="SUPFAM" id="SSF56349">
    <property type="entry name" value="DNA breaking-rejoining enzymes"/>
    <property type="match status" value="1"/>
</dbReference>
<comment type="subcellular location">
    <subcellularLocation>
        <location evidence="1 9">Cytoplasm</location>
    </subcellularLocation>
</comment>
<dbReference type="GO" id="GO:0009037">
    <property type="term" value="F:tyrosine-based site-specific recombinase activity"/>
    <property type="evidence" value="ECO:0007669"/>
    <property type="project" value="UniProtKB-UniRule"/>
</dbReference>
<comment type="caution">
    <text evidence="12">The sequence shown here is derived from an EMBL/GenBank/DDBJ whole genome shotgun (WGS) entry which is preliminary data.</text>
</comment>
<dbReference type="GO" id="GO:0007059">
    <property type="term" value="P:chromosome segregation"/>
    <property type="evidence" value="ECO:0007669"/>
    <property type="project" value="UniProtKB-UniRule"/>
</dbReference>
<feature type="active site" evidence="9">
    <location>
        <position position="174"/>
    </location>
</feature>
<evidence type="ECO:0000256" key="6">
    <source>
        <dbReference type="ARBA" id="ARBA00023125"/>
    </source>
</evidence>
<evidence type="ECO:0000256" key="4">
    <source>
        <dbReference type="ARBA" id="ARBA00022829"/>
    </source>
</evidence>
<dbReference type="GO" id="GO:0005737">
    <property type="term" value="C:cytoplasm"/>
    <property type="evidence" value="ECO:0007669"/>
    <property type="project" value="UniProtKB-SubCell"/>
</dbReference>
<protein>
    <recommendedName>
        <fullName evidence="9">Tyrosine recombinase XerC</fullName>
    </recommendedName>
</protein>
<dbReference type="InterPro" id="IPR011010">
    <property type="entry name" value="DNA_brk_join_enz"/>
</dbReference>
<sequence>MNPEHCTTLFLDHLRYEKRLSEHTLTAYASDLDQLAKYLLFQYECDQPQTATAPMLRSWVVSLVEEGLNATSVNRKMATLRSFYGFLRRRQLITDNPARNLQSLKTKRKLPAFVEEKAMELLFDEVTFPEDFSGLRDRVILELLYGTGMRLSELLSLKVDDIDALTRIVRVTGKRAKERLIPITNSLSRLLVQYIEARTPAENTDRLILTDACKAAYPVFIQRTVKKHLSAVTTLSQKSPHVLRHTYATHLLNRGADLNAIKELLGHANLAATQIYTHNSIEKLKKSHQQAHPKA</sequence>
<dbReference type="Pfam" id="PF00589">
    <property type="entry name" value="Phage_integrase"/>
    <property type="match status" value="1"/>
</dbReference>
<evidence type="ECO:0000259" key="10">
    <source>
        <dbReference type="PROSITE" id="PS51898"/>
    </source>
</evidence>
<feature type="domain" description="Core-binding (CB)" evidence="11">
    <location>
        <begin position="1"/>
        <end position="88"/>
    </location>
</feature>
<evidence type="ECO:0000256" key="3">
    <source>
        <dbReference type="ARBA" id="ARBA00022618"/>
    </source>
</evidence>
<dbReference type="InterPro" id="IPR004107">
    <property type="entry name" value="Integrase_SAM-like_N"/>
</dbReference>
<proteinExistence type="inferred from homology"/>
<dbReference type="InterPro" id="IPR002104">
    <property type="entry name" value="Integrase_catalytic"/>
</dbReference>
<evidence type="ECO:0000313" key="12">
    <source>
        <dbReference type="EMBL" id="GHB88637.1"/>
    </source>
</evidence>
<feature type="active site" evidence="9">
    <location>
        <position position="267"/>
    </location>
</feature>
<keyword evidence="4 9" id="KW-0159">Chromosome partition</keyword>
<dbReference type="GO" id="GO:0006313">
    <property type="term" value="P:DNA transposition"/>
    <property type="evidence" value="ECO:0007669"/>
    <property type="project" value="UniProtKB-UniRule"/>
</dbReference>
<dbReference type="InterPro" id="IPR044068">
    <property type="entry name" value="CB"/>
</dbReference>
<dbReference type="EMBL" id="BMXF01000009">
    <property type="protein sequence ID" value="GHB88637.1"/>
    <property type="molecule type" value="Genomic_DNA"/>
</dbReference>
<comment type="similarity">
    <text evidence="9">Belongs to the 'phage' integrase family. XerC subfamily.</text>
</comment>
<dbReference type="PANTHER" id="PTHR30349:SF77">
    <property type="entry name" value="TYROSINE RECOMBINASE XERC"/>
    <property type="match status" value="1"/>
</dbReference>
<feature type="active site" description="O-(3'-phospho-DNA)-tyrosine intermediate" evidence="9">
    <location>
        <position position="276"/>
    </location>
</feature>
<feature type="active site" evidence="9">
    <location>
        <position position="150"/>
    </location>
</feature>
<keyword evidence="13" id="KW-1185">Reference proteome</keyword>
<dbReference type="InterPro" id="IPR010998">
    <property type="entry name" value="Integrase_recombinase_N"/>
</dbReference>
<keyword evidence="5 9" id="KW-0229">DNA integration</keyword>
<keyword evidence="2 9" id="KW-0963">Cytoplasm</keyword>
<dbReference type="PROSITE" id="PS51900">
    <property type="entry name" value="CB"/>
    <property type="match status" value="1"/>
</dbReference>
<feature type="domain" description="Tyr recombinase" evidence="10">
    <location>
        <begin position="109"/>
        <end position="289"/>
    </location>
</feature>
<keyword evidence="7 9" id="KW-0233">DNA recombination</keyword>